<dbReference type="PROSITE" id="PS51379">
    <property type="entry name" value="4FE4S_FER_2"/>
    <property type="match status" value="2"/>
</dbReference>
<dbReference type="Pfam" id="PF14691">
    <property type="entry name" value="Fer4_20"/>
    <property type="match status" value="1"/>
</dbReference>
<dbReference type="Pfam" id="PF13510">
    <property type="entry name" value="Fer2_4"/>
    <property type="match status" value="1"/>
</dbReference>
<dbReference type="InterPro" id="IPR023753">
    <property type="entry name" value="FAD/NAD-binding_dom"/>
</dbReference>
<name>A0A0U5AZJ8_9BACT</name>
<dbReference type="STRING" id="1653476.THC_1766"/>
<feature type="domain" description="2Fe-2S ferredoxin-type" evidence="5">
    <location>
        <begin position="1"/>
        <end position="78"/>
    </location>
</feature>
<evidence type="ECO:0000259" key="5">
    <source>
        <dbReference type="PROSITE" id="PS51085"/>
    </source>
</evidence>
<dbReference type="SMART" id="SM00926">
    <property type="entry name" value="Molybdop_Fe4S4"/>
    <property type="match status" value="1"/>
</dbReference>
<dbReference type="PATRIC" id="fig|1653476.3.peg.1842"/>
<evidence type="ECO:0000259" key="6">
    <source>
        <dbReference type="PROSITE" id="PS51379"/>
    </source>
</evidence>
<dbReference type="PRINTS" id="PR00419">
    <property type="entry name" value="ADXRDTASE"/>
</dbReference>
<gene>
    <name evidence="8" type="ORF">THC_1766</name>
</gene>
<evidence type="ECO:0000256" key="3">
    <source>
        <dbReference type="ARBA" id="ARBA00023004"/>
    </source>
</evidence>
<dbReference type="InterPro" id="IPR027467">
    <property type="entry name" value="MopterinOxRdtase_cofactor_BS"/>
</dbReference>
<accession>A0A0U5AZJ8</accession>
<dbReference type="Pfam" id="PF07992">
    <property type="entry name" value="Pyr_redox_2"/>
    <property type="match status" value="1"/>
</dbReference>
<dbReference type="InterPro" id="IPR006656">
    <property type="entry name" value="Mopterin_OxRdtase"/>
</dbReference>
<evidence type="ECO:0000256" key="2">
    <source>
        <dbReference type="ARBA" id="ARBA00022723"/>
    </source>
</evidence>
<feature type="domain" description="4Fe-4S Mo/W bis-MGD-type" evidence="7">
    <location>
        <begin position="684"/>
        <end position="739"/>
    </location>
</feature>
<dbReference type="Gene3D" id="3.50.50.60">
    <property type="entry name" value="FAD/NAD(P)-binding domain"/>
    <property type="match status" value="3"/>
</dbReference>
<keyword evidence="4" id="KW-0411">Iron-sulfur</keyword>
<dbReference type="InterPro" id="IPR006963">
    <property type="entry name" value="Mopterin_OxRdtase_4Fe-4S_dom"/>
</dbReference>
<keyword evidence="1" id="KW-0004">4Fe-4S</keyword>
<dbReference type="AlphaFoldDB" id="A0A0U5AZJ8"/>
<keyword evidence="3" id="KW-0408">Iron</keyword>
<dbReference type="Gene3D" id="3.40.50.740">
    <property type="match status" value="1"/>
</dbReference>
<dbReference type="SUPFAM" id="SSF53706">
    <property type="entry name" value="Formate dehydrogenase/DMSO reductase, domains 1-3"/>
    <property type="match status" value="1"/>
</dbReference>
<dbReference type="Pfam" id="PF00384">
    <property type="entry name" value="Molybdopterin"/>
    <property type="match status" value="1"/>
</dbReference>
<dbReference type="KEGG" id="cthi:THC_1766"/>
<feature type="domain" description="4Fe-4S ferredoxin-type" evidence="6">
    <location>
        <begin position="645"/>
        <end position="675"/>
    </location>
</feature>
<sequence>MLKIKVNQKEIKAEKGELLLNVLRREGIYVPTLCYLKEKTLPSNPCGLCIVKIEGEGIVRSCSYRIEKEIKVETDTSEIKDIRKKILENLVANHYGDCKAPCHTPCPGGLNIQGYIGFIAKGDFKASLALIKEKLPIPAVVGRVCPRFCEPVCRRALVDQAVAINNLKRFVADYCLEHGELPLELPPLNNRRVAIIGAGPAGISCAYFLRLKGYQVTIFDKEEEPGGLLRYGIPSFKLPRNVLKKELENIFKMGITFQGGKSWGKDFTFKDLKASGFEAIFIAIGSRKEKCFGFQGEELAESGFNFLYDFNKGLIKKEKFQGKKVALLGCSYTALELSRILRRLGCSVTIYYPRSRMEVPVPQREVGYAQKEGVNFIYVTAPWTLEKLNGTYKVTFVRTSLTEKKEIKPLPETAFEEEFDLVFRAWGEVPSDEFRAFGELESQLEVNPEGYIKVDPKTLSTNLEGVFAGGDFIYGSKTVIQAVASGRKAAETISAFLEKRPLEKTPITVKYDFSRGKRAEEFDSNFLDLFIPEERAQLKERDPKERVCDFEEVLIGLTKEEALKEANRCLRCGCLGIHKCEFRELLIKEDVGVAKARKKIKYAIQKNHPLIEVDSNKCIACERCVRTCPYSAIFFRVVNKGKPTEHITFRFTESCINCGACVDACPTGALIKKNLLVPYNRNNARAVKSVCGYCGVGCNLTIWVKNRTILEVTGRDLAPNYGYACVKGRFGFEFYKSEERLTKPLLRKDRLKNFEEVSWETALEFVAENLLKIRDKYGPQALGFLCSARTSNEENYLMQKIARGIFKTNNVDNPARV</sequence>
<evidence type="ECO:0000256" key="1">
    <source>
        <dbReference type="ARBA" id="ARBA00022485"/>
    </source>
</evidence>
<dbReference type="Gene3D" id="1.10.1060.10">
    <property type="entry name" value="Alpha-helical ferredoxin"/>
    <property type="match status" value="1"/>
</dbReference>
<dbReference type="Proteomes" id="UP000068196">
    <property type="component" value="Chromosome"/>
</dbReference>
<dbReference type="SUPFAM" id="SSF51971">
    <property type="entry name" value="Nucleotide-binding domain"/>
    <property type="match status" value="1"/>
</dbReference>
<dbReference type="CDD" id="cd00207">
    <property type="entry name" value="fer2"/>
    <property type="match status" value="1"/>
</dbReference>
<keyword evidence="2" id="KW-0479">Metal-binding</keyword>
<dbReference type="PROSITE" id="PS51669">
    <property type="entry name" value="4FE4S_MOW_BIS_MGD"/>
    <property type="match status" value="1"/>
</dbReference>
<dbReference type="InterPro" id="IPR036188">
    <property type="entry name" value="FAD/NAD-bd_sf"/>
</dbReference>
<dbReference type="PROSITE" id="PS51085">
    <property type="entry name" value="2FE2S_FER_2"/>
    <property type="match status" value="1"/>
</dbReference>
<dbReference type="OrthoDB" id="9803192at2"/>
<dbReference type="Pfam" id="PF12838">
    <property type="entry name" value="Fer4_7"/>
    <property type="match status" value="1"/>
</dbReference>
<dbReference type="InterPro" id="IPR009051">
    <property type="entry name" value="Helical_ferredxn"/>
</dbReference>
<dbReference type="InterPro" id="IPR001041">
    <property type="entry name" value="2Fe-2S_ferredoxin-type"/>
</dbReference>
<dbReference type="PROSITE" id="PS00198">
    <property type="entry name" value="4FE4S_FER_1"/>
    <property type="match status" value="1"/>
</dbReference>
<dbReference type="Gene3D" id="2.20.25.90">
    <property type="entry name" value="ADC-like domains"/>
    <property type="match status" value="1"/>
</dbReference>
<proteinExistence type="predicted"/>
<evidence type="ECO:0000313" key="8">
    <source>
        <dbReference type="EMBL" id="BAU24126.1"/>
    </source>
</evidence>
<organism evidence="8 9">
    <name type="scientific">Caldimicrobium thiodismutans</name>
    <dbReference type="NCBI Taxonomy" id="1653476"/>
    <lineage>
        <taxon>Bacteria</taxon>
        <taxon>Pseudomonadati</taxon>
        <taxon>Thermodesulfobacteriota</taxon>
        <taxon>Thermodesulfobacteria</taxon>
        <taxon>Thermodesulfobacteriales</taxon>
        <taxon>Thermodesulfobacteriaceae</taxon>
        <taxon>Caldimicrobium</taxon>
    </lineage>
</organism>
<feature type="domain" description="4Fe-4S ferredoxin-type" evidence="6">
    <location>
        <begin position="609"/>
        <end position="638"/>
    </location>
</feature>
<dbReference type="GO" id="GO:0046872">
    <property type="term" value="F:metal ion binding"/>
    <property type="evidence" value="ECO:0007669"/>
    <property type="project" value="UniProtKB-KW"/>
</dbReference>
<dbReference type="InterPro" id="IPR028261">
    <property type="entry name" value="DPD_II"/>
</dbReference>
<dbReference type="InterPro" id="IPR017896">
    <property type="entry name" value="4Fe4S_Fe-S-bd"/>
</dbReference>
<dbReference type="InterPro" id="IPR017900">
    <property type="entry name" value="4Fe4S_Fe_S_CS"/>
</dbReference>
<dbReference type="PANTHER" id="PTHR42783:SF3">
    <property type="entry name" value="GLUTAMATE SYNTHASE [NADPH] SMALL CHAIN-RELATED"/>
    <property type="match status" value="1"/>
</dbReference>
<dbReference type="PROSITE" id="PS00551">
    <property type="entry name" value="MOLYBDOPTERIN_PROK_1"/>
    <property type="match status" value="1"/>
</dbReference>
<dbReference type="SUPFAM" id="SSF46548">
    <property type="entry name" value="alpha-helical ferredoxin"/>
    <property type="match status" value="1"/>
</dbReference>
<dbReference type="Pfam" id="PF04879">
    <property type="entry name" value="Molybdop_Fe4S4"/>
    <property type="match status" value="1"/>
</dbReference>
<dbReference type="GO" id="GO:0051539">
    <property type="term" value="F:4 iron, 4 sulfur cluster binding"/>
    <property type="evidence" value="ECO:0007669"/>
    <property type="project" value="UniProtKB-KW"/>
</dbReference>
<reference evidence="9" key="2">
    <citation type="journal article" date="2016" name="Int. J. Syst. Evol. Microbiol.">
        <title>Caldimicrobium thiodismutans sp. nov., a sulfur-disproportionating bacterium isolated from a hot spring.</title>
        <authorList>
            <person name="Kojima H."/>
            <person name="Umezawa K."/>
            <person name="Fukui M."/>
        </authorList>
    </citation>
    <scope>NUCLEOTIDE SEQUENCE [LARGE SCALE GENOMIC DNA]</scope>
    <source>
        <strain evidence="9">TF1</strain>
    </source>
</reference>
<dbReference type="EMBL" id="AP014945">
    <property type="protein sequence ID" value="BAU24126.1"/>
    <property type="molecule type" value="Genomic_DNA"/>
</dbReference>
<protein>
    <submittedName>
        <fullName evidence="8">Formate dehydrogenase subunit alpha</fullName>
    </submittedName>
</protein>
<dbReference type="Gene3D" id="3.30.70.20">
    <property type="match status" value="1"/>
</dbReference>
<keyword evidence="9" id="KW-1185">Reference proteome</keyword>
<evidence type="ECO:0000256" key="4">
    <source>
        <dbReference type="ARBA" id="ARBA00023014"/>
    </source>
</evidence>
<dbReference type="SUPFAM" id="SSF54862">
    <property type="entry name" value="4Fe-4S ferredoxins"/>
    <property type="match status" value="1"/>
</dbReference>
<dbReference type="PANTHER" id="PTHR42783">
    <property type="entry name" value="GLUTAMATE SYNTHASE [NADPH] SMALL CHAIN"/>
    <property type="match status" value="1"/>
</dbReference>
<evidence type="ECO:0000313" key="9">
    <source>
        <dbReference type="Proteomes" id="UP000068196"/>
    </source>
</evidence>
<evidence type="ECO:0000259" key="7">
    <source>
        <dbReference type="PROSITE" id="PS51669"/>
    </source>
</evidence>
<reference evidence="8 9" key="1">
    <citation type="journal article" date="2016" name="Int. J. Syst. Evol. Microbiol.">
        <title>Caldimicrobium thiodismutans sp. nov., a sulfur-disproportionating bacterium isolated from a hot spring, and emended description of the genus Caldimicrobium.</title>
        <authorList>
            <person name="Kojima H."/>
            <person name="Umezawa K."/>
            <person name="Fukui M."/>
        </authorList>
    </citation>
    <scope>NUCLEOTIDE SEQUENCE [LARGE SCALE GENOMIC DNA]</scope>
    <source>
        <strain evidence="8 9">TF1</strain>
    </source>
</reference>
<dbReference type="GO" id="GO:0016491">
    <property type="term" value="F:oxidoreductase activity"/>
    <property type="evidence" value="ECO:0007669"/>
    <property type="project" value="InterPro"/>
</dbReference>